<feature type="non-terminal residue" evidence="2">
    <location>
        <position position="1"/>
    </location>
</feature>
<proteinExistence type="predicted"/>
<sequence>NVDSHSENERRGAALLNPHRERRGTLVSRRDDTVSLGCSGYREDTSGRTPARHGRLCKRDFARQRETDLTICGAQHIMEATEDWVGYRSRLKEQTGIDLRTGCAPQGADKDRRGCKVEGLCR</sequence>
<evidence type="ECO:0000256" key="1">
    <source>
        <dbReference type="SAM" id="MobiDB-lite"/>
    </source>
</evidence>
<protein>
    <submittedName>
        <fullName evidence="2">Uncharacterized protein</fullName>
    </submittedName>
</protein>
<feature type="compositionally biased region" description="Basic and acidic residues" evidence="1">
    <location>
        <begin position="1"/>
        <end position="12"/>
    </location>
</feature>
<dbReference type="Proteomes" id="UP000800200">
    <property type="component" value="Unassembled WGS sequence"/>
</dbReference>
<dbReference type="OrthoDB" id="5455998at2759"/>
<gene>
    <name evidence="2" type="ORF">K469DRAFT_705120</name>
</gene>
<feature type="region of interest" description="Disordered" evidence="1">
    <location>
        <begin position="1"/>
        <end position="24"/>
    </location>
</feature>
<dbReference type="EMBL" id="ML994627">
    <property type="protein sequence ID" value="KAF2187421.1"/>
    <property type="molecule type" value="Genomic_DNA"/>
</dbReference>
<organism evidence="2 3">
    <name type="scientific">Zopfia rhizophila CBS 207.26</name>
    <dbReference type="NCBI Taxonomy" id="1314779"/>
    <lineage>
        <taxon>Eukaryota</taxon>
        <taxon>Fungi</taxon>
        <taxon>Dikarya</taxon>
        <taxon>Ascomycota</taxon>
        <taxon>Pezizomycotina</taxon>
        <taxon>Dothideomycetes</taxon>
        <taxon>Dothideomycetes incertae sedis</taxon>
        <taxon>Zopfiaceae</taxon>
        <taxon>Zopfia</taxon>
    </lineage>
</organism>
<name>A0A6A6E664_9PEZI</name>
<evidence type="ECO:0000313" key="3">
    <source>
        <dbReference type="Proteomes" id="UP000800200"/>
    </source>
</evidence>
<keyword evidence="3" id="KW-1185">Reference proteome</keyword>
<dbReference type="AlphaFoldDB" id="A0A6A6E664"/>
<evidence type="ECO:0000313" key="2">
    <source>
        <dbReference type="EMBL" id="KAF2187421.1"/>
    </source>
</evidence>
<reference evidence="2" key="1">
    <citation type="journal article" date="2020" name="Stud. Mycol.">
        <title>101 Dothideomycetes genomes: a test case for predicting lifestyles and emergence of pathogens.</title>
        <authorList>
            <person name="Haridas S."/>
            <person name="Albert R."/>
            <person name="Binder M."/>
            <person name="Bloem J."/>
            <person name="Labutti K."/>
            <person name="Salamov A."/>
            <person name="Andreopoulos B."/>
            <person name="Baker S."/>
            <person name="Barry K."/>
            <person name="Bills G."/>
            <person name="Bluhm B."/>
            <person name="Cannon C."/>
            <person name="Castanera R."/>
            <person name="Culley D."/>
            <person name="Daum C."/>
            <person name="Ezra D."/>
            <person name="Gonzalez J."/>
            <person name="Henrissat B."/>
            <person name="Kuo A."/>
            <person name="Liang C."/>
            <person name="Lipzen A."/>
            <person name="Lutzoni F."/>
            <person name="Magnuson J."/>
            <person name="Mondo S."/>
            <person name="Nolan M."/>
            <person name="Ohm R."/>
            <person name="Pangilinan J."/>
            <person name="Park H.-J."/>
            <person name="Ramirez L."/>
            <person name="Alfaro M."/>
            <person name="Sun H."/>
            <person name="Tritt A."/>
            <person name="Yoshinaga Y."/>
            <person name="Zwiers L.-H."/>
            <person name="Turgeon B."/>
            <person name="Goodwin S."/>
            <person name="Spatafora J."/>
            <person name="Crous P."/>
            <person name="Grigoriev I."/>
        </authorList>
    </citation>
    <scope>NUCLEOTIDE SEQUENCE</scope>
    <source>
        <strain evidence="2">CBS 207.26</strain>
    </source>
</reference>
<accession>A0A6A6E664</accession>